<dbReference type="EMBL" id="SJPI01000001">
    <property type="protein sequence ID" value="TWT55100.1"/>
    <property type="molecule type" value="Genomic_DNA"/>
</dbReference>
<evidence type="ECO:0000313" key="2">
    <source>
        <dbReference type="EMBL" id="TWT55100.1"/>
    </source>
</evidence>
<organism evidence="2 3">
    <name type="scientific">Rubripirellula amarantea</name>
    <dbReference type="NCBI Taxonomy" id="2527999"/>
    <lineage>
        <taxon>Bacteria</taxon>
        <taxon>Pseudomonadati</taxon>
        <taxon>Planctomycetota</taxon>
        <taxon>Planctomycetia</taxon>
        <taxon>Pirellulales</taxon>
        <taxon>Pirellulaceae</taxon>
        <taxon>Rubripirellula</taxon>
    </lineage>
</organism>
<dbReference type="InterPro" id="IPR017481">
    <property type="entry name" value="CHP03032"/>
</dbReference>
<keyword evidence="3" id="KW-1185">Reference proteome</keyword>
<proteinExistence type="predicted"/>
<gene>
    <name evidence="2" type="ORF">Pla22_27540</name>
</gene>
<reference evidence="2 3" key="1">
    <citation type="submission" date="2019-02" db="EMBL/GenBank/DDBJ databases">
        <title>Deep-cultivation of Planctomycetes and their phenomic and genomic characterization uncovers novel biology.</title>
        <authorList>
            <person name="Wiegand S."/>
            <person name="Jogler M."/>
            <person name="Boedeker C."/>
            <person name="Pinto D."/>
            <person name="Vollmers J."/>
            <person name="Rivas-Marin E."/>
            <person name="Kohn T."/>
            <person name="Peeters S.H."/>
            <person name="Heuer A."/>
            <person name="Rast P."/>
            <person name="Oberbeckmann S."/>
            <person name="Bunk B."/>
            <person name="Jeske O."/>
            <person name="Meyerdierks A."/>
            <person name="Storesund J.E."/>
            <person name="Kallscheuer N."/>
            <person name="Luecker S."/>
            <person name="Lage O.M."/>
            <person name="Pohl T."/>
            <person name="Merkel B.J."/>
            <person name="Hornburger P."/>
            <person name="Mueller R.-W."/>
            <person name="Bruemmer F."/>
            <person name="Labrenz M."/>
            <person name="Spormann A.M."/>
            <person name="Op Den Camp H."/>
            <person name="Overmann J."/>
            <person name="Amann R."/>
            <person name="Jetten M.S.M."/>
            <person name="Mascher T."/>
            <person name="Medema M.H."/>
            <person name="Devos D.P."/>
            <person name="Kaster A.-K."/>
            <person name="Ovreas L."/>
            <person name="Rohde M."/>
            <person name="Galperin M.Y."/>
            <person name="Jogler C."/>
        </authorList>
    </citation>
    <scope>NUCLEOTIDE SEQUENCE [LARGE SCALE GENOMIC DNA]</scope>
    <source>
        <strain evidence="2 3">Pla22</strain>
    </source>
</reference>
<dbReference type="SUPFAM" id="SSF63825">
    <property type="entry name" value="YWTD domain"/>
    <property type="match status" value="1"/>
</dbReference>
<dbReference type="RefSeq" id="WP_146515033.1">
    <property type="nucleotide sequence ID" value="NZ_SJPI01000001.1"/>
</dbReference>
<dbReference type="Proteomes" id="UP000316598">
    <property type="component" value="Unassembled WGS sequence"/>
</dbReference>
<feature type="domain" description="Conserved hypothetical protein CHP03032" evidence="1">
    <location>
        <begin position="23"/>
        <end position="337"/>
    </location>
</feature>
<comment type="caution">
    <text evidence="2">The sequence shown here is derived from an EMBL/GenBank/DDBJ whole genome shotgun (WGS) entry which is preliminary data.</text>
</comment>
<dbReference type="OrthoDB" id="238183at2"/>
<name>A0A5C5WX17_9BACT</name>
<dbReference type="AlphaFoldDB" id="A0A5C5WX17"/>
<protein>
    <recommendedName>
        <fullName evidence="1">Conserved hypothetical protein CHP03032 domain-containing protein</fullName>
    </recommendedName>
</protein>
<accession>A0A5C5WX17</accession>
<evidence type="ECO:0000313" key="3">
    <source>
        <dbReference type="Proteomes" id="UP000316598"/>
    </source>
</evidence>
<dbReference type="Pfam" id="PF16261">
    <property type="entry name" value="DUF4915"/>
    <property type="match status" value="1"/>
</dbReference>
<dbReference type="NCBIfam" id="TIGR03032">
    <property type="entry name" value="TIGR03032 family protein"/>
    <property type="match status" value="1"/>
</dbReference>
<evidence type="ECO:0000259" key="1">
    <source>
        <dbReference type="Pfam" id="PF16261"/>
    </source>
</evidence>
<sequence>MKLETSDDQEAGSKTIEYQCSSEFIPILKHLRASLLVSTYKLGRVAVIQRLADDRLSVEMKKFEQAMGMAVSPRRLAIGTRRSIWHLPAEHGLAIPNPLGQDPKFAYLARQQHITGNISVHDLAWQPQGPSADAGSLWAVNTLFSCLCTFDDKHNFVPRWKPSFVSELAPEDRCHLNGMAMGQSGPAYVTALGQTDIGGGWRENKANGGILIDVGSGESLLCGLSMPHSPRLYQDKLWYLNSGHGQINCVDRISGTSDVVDQVPGYTRGLSFAGQFAFVGMSQIRETNIFGGLPIGEHADKLRCGVAVVDLDSGRSVAWFQFSSDVEEVFAVEVIPGGFPTVIHSPNLEGDDKELWVIPPLPKNSA</sequence>